<keyword evidence="4" id="KW-1185">Reference proteome</keyword>
<dbReference type="Pfam" id="PF00313">
    <property type="entry name" value="CSD"/>
    <property type="match status" value="1"/>
</dbReference>
<evidence type="ECO:0000259" key="2">
    <source>
        <dbReference type="PROSITE" id="PS51857"/>
    </source>
</evidence>
<evidence type="ECO:0000313" key="4">
    <source>
        <dbReference type="Proteomes" id="UP001432039"/>
    </source>
</evidence>
<dbReference type="Gene3D" id="2.40.50.140">
    <property type="entry name" value="Nucleic acid-binding proteins"/>
    <property type="match status" value="1"/>
</dbReference>
<protein>
    <submittedName>
        <fullName evidence="3">Cold shock domain-containing protein</fullName>
    </submittedName>
</protein>
<organism evidence="3 4">
    <name type="scientific">Streptomyces virginiae</name>
    <name type="common">Streptomyces cinnamonensis</name>
    <dbReference type="NCBI Taxonomy" id="1961"/>
    <lineage>
        <taxon>Bacteria</taxon>
        <taxon>Bacillati</taxon>
        <taxon>Actinomycetota</taxon>
        <taxon>Actinomycetes</taxon>
        <taxon>Kitasatosporales</taxon>
        <taxon>Streptomycetaceae</taxon>
        <taxon>Streptomyces</taxon>
    </lineage>
</organism>
<dbReference type="EMBL" id="CP108090">
    <property type="protein sequence ID" value="WUQ18182.1"/>
    <property type="molecule type" value="Genomic_DNA"/>
</dbReference>
<dbReference type="SUPFAM" id="SSF50249">
    <property type="entry name" value="Nucleic acid-binding proteins"/>
    <property type="match status" value="1"/>
</dbReference>
<dbReference type="InterPro" id="IPR012340">
    <property type="entry name" value="NA-bd_OB-fold"/>
</dbReference>
<evidence type="ECO:0000256" key="1">
    <source>
        <dbReference type="SAM" id="MobiDB-lite"/>
    </source>
</evidence>
<accession>A0ABZ1TQV2</accession>
<reference evidence="3" key="1">
    <citation type="submission" date="2022-10" db="EMBL/GenBank/DDBJ databases">
        <title>The complete genomes of actinobacterial strains from the NBC collection.</title>
        <authorList>
            <person name="Joergensen T.S."/>
            <person name="Alvarez Arevalo M."/>
            <person name="Sterndorff E.B."/>
            <person name="Faurdal D."/>
            <person name="Vuksanovic O."/>
            <person name="Mourched A.-S."/>
            <person name="Charusanti P."/>
            <person name="Shaw S."/>
            <person name="Blin K."/>
            <person name="Weber T."/>
        </authorList>
    </citation>
    <scope>NUCLEOTIDE SEQUENCE</scope>
    <source>
        <strain evidence="3">NBC_00248</strain>
    </source>
</reference>
<dbReference type="PROSITE" id="PS51857">
    <property type="entry name" value="CSD_2"/>
    <property type="match status" value="1"/>
</dbReference>
<proteinExistence type="predicted"/>
<sequence>MKWFDPDRGIGLISQEGAGPDVRAEASAIHGMDGRLRPGEEVLFNVTLDSAGLRADNIHRPVRTETQPPDPSHTVTLHTGVFRPWPAVSHVPEILQRERGPGTCPGPCRDLRAQDIQVMVTACQSTSGRATGSSATSTTENSGTTVTPLWDL</sequence>
<gene>
    <name evidence="3" type="ORF">OG517_41255</name>
</gene>
<evidence type="ECO:0000313" key="3">
    <source>
        <dbReference type="EMBL" id="WUQ18182.1"/>
    </source>
</evidence>
<name>A0ABZ1TQV2_STRVG</name>
<feature type="region of interest" description="Disordered" evidence="1">
    <location>
        <begin position="126"/>
        <end position="152"/>
    </location>
</feature>
<dbReference type="Proteomes" id="UP001432039">
    <property type="component" value="Chromosome"/>
</dbReference>
<feature type="domain" description="CSD" evidence="2">
    <location>
        <begin position="1"/>
        <end position="60"/>
    </location>
</feature>
<dbReference type="InterPro" id="IPR002059">
    <property type="entry name" value="CSP_DNA-bd"/>
</dbReference>